<dbReference type="AlphaFoldDB" id="A0A482IRV5"/>
<gene>
    <name evidence="1" type="ORF">DDF84_008785</name>
</gene>
<dbReference type="EMBL" id="CP037900">
    <property type="protein sequence ID" value="QBP09849.1"/>
    <property type="molecule type" value="Genomic_DNA"/>
</dbReference>
<accession>A0A482IRV5</accession>
<dbReference type="InterPro" id="IPR038042">
    <property type="entry name" value="Gp37-like"/>
</dbReference>
<evidence type="ECO:0008006" key="3">
    <source>
        <dbReference type="Google" id="ProtNLM"/>
    </source>
</evidence>
<organism evidence="1 2">
    <name type="scientific">Cupriavidus metallidurans</name>
    <dbReference type="NCBI Taxonomy" id="119219"/>
    <lineage>
        <taxon>Bacteria</taxon>
        <taxon>Pseudomonadati</taxon>
        <taxon>Pseudomonadota</taxon>
        <taxon>Betaproteobacteria</taxon>
        <taxon>Burkholderiales</taxon>
        <taxon>Burkholderiaceae</taxon>
        <taxon>Cupriavidus</taxon>
    </lineage>
</organism>
<sequence length="157" mass="17532">MLLETQADIIARLRARLPGVLVEDFPDKPEDYRLNHPVGAVLVQYGGSRYGKRDEIGLVVQERALRFGCQLVWRALNGERGVLVALELVRRALVGFKPSHSKKLRAVRDMFVSQQGGLWRYVIEFEGDALVVENQEADDGPLLTVVGSFEEEVGNGD</sequence>
<dbReference type="Proteomes" id="UP000253772">
    <property type="component" value="Chromosome c1"/>
</dbReference>
<evidence type="ECO:0000313" key="2">
    <source>
        <dbReference type="Proteomes" id="UP000253772"/>
    </source>
</evidence>
<dbReference type="Gene3D" id="3.30.2000.10">
    <property type="entry name" value="Phage tail protein-like"/>
    <property type="match status" value="1"/>
</dbReference>
<dbReference type="InterPro" id="IPR035934">
    <property type="entry name" value="Phage_tail_protein-like_sf"/>
</dbReference>
<dbReference type="InterPro" id="IPR018602">
    <property type="entry name" value="Gp37/STM4215"/>
</dbReference>
<name>A0A482IRV5_9BURK</name>
<evidence type="ECO:0000313" key="1">
    <source>
        <dbReference type="EMBL" id="QBP09849.1"/>
    </source>
</evidence>
<protein>
    <recommendedName>
        <fullName evidence="3">Gp37 protein</fullName>
    </recommendedName>
</protein>
<dbReference type="RefSeq" id="WP_017511679.1">
    <property type="nucleotide sequence ID" value="NZ_CP037900.1"/>
</dbReference>
<dbReference type="SUPFAM" id="SSF143749">
    <property type="entry name" value="Phage tail protein-like"/>
    <property type="match status" value="1"/>
</dbReference>
<dbReference type="Pfam" id="PF09646">
    <property type="entry name" value="Gp37"/>
    <property type="match status" value="1"/>
</dbReference>
<proteinExistence type="predicted"/>
<reference evidence="1 2" key="1">
    <citation type="submission" date="2019-03" db="EMBL/GenBank/DDBJ databases">
        <title>Comparative insights into the high quality Complete genome sequence of highly metal resistant Cupriavidus metallidurans strain BS1 isolated from a gold-copper mine.</title>
        <authorList>
            <person name="Mazhar H.S."/>
            <person name="Rensing C."/>
        </authorList>
    </citation>
    <scope>NUCLEOTIDE SEQUENCE [LARGE SCALE GENOMIC DNA]</scope>
    <source>
        <strain evidence="1 2">BS1</strain>
    </source>
</reference>
<dbReference type="OrthoDB" id="8612631at2"/>